<feature type="transmembrane region" description="Helical" evidence="1">
    <location>
        <begin position="24"/>
        <end position="46"/>
    </location>
</feature>
<dbReference type="EMBL" id="ML979139">
    <property type="protein sequence ID" value="KAF1913409.1"/>
    <property type="molecule type" value="Genomic_DNA"/>
</dbReference>
<feature type="transmembrane region" description="Helical" evidence="1">
    <location>
        <begin position="163"/>
        <end position="184"/>
    </location>
</feature>
<feature type="transmembrane region" description="Helical" evidence="1">
    <location>
        <begin position="110"/>
        <end position="130"/>
    </location>
</feature>
<dbReference type="PANTHER" id="PTHR37992:SF1">
    <property type="entry name" value="DUF1774-DOMAIN-CONTAINING PROTEIN"/>
    <property type="match status" value="1"/>
</dbReference>
<proteinExistence type="predicted"/>
<name>A0A6A5QDH3_AMPQU</name>
<reference evidence="2" key="1">
    <citation type="journal article" date="2020" name="Stud. Mycol.">
        <title>101 Dothideomycetes genomes: a test case for predicting lifestyles and emergence of pathogens.</title>
        <authorList>
            <person name="Haridas S."/>
            <person name="Albert R."/>
            <person name="Binder M."/>
            <person name="Bloem J."/>
            <person name="Labutti K."/>
            <person name="Salamov A."/>
            <person name="Andreopoulos B."/>
            <person name="Baker S."/>
            <person name="Barry K."/>
            <person name="Bills G."/>
            <person name="Bluhm B."/>
            <person name="Cannon C."/>
            <person name="Castanera R."/>
            <person name="Culley D."/>
            <person name="Daum C."/>
            <person name="Ezra D."/>
            <person name="Gonzalez J."/>
            <person name="Henrissat B."/>
            <person name="Kuo A."/>
            <person name="Liang C."/>
            <person name="Lipzen A."/>
            <person name="Lutzoni F."/>
            <person name="Magnuson J."/>
            <person name="Mondo S."/>
            <person name="Nolan M."/>
            <person name="Ohm R."/>
            <person name="Pangilinan J."/>
            <person name="Park H.-J."/>
            <person name="Ramirez L."/>
            <person name="Alfaro M."/>
            <person name="Sun H."/>
            <person name="Tritt A."/>
            <person name="Yoshinaga Y."/>
            <person name="Zwiers L.-H."/>
            <person name="Turgeon B."/>
            <person name="Goodwin S."/>
            <person name="Spatafora J."/>
            <person name="Crous P."/>
            <person name="Grigoriev I."/>
        </authorList>
    </citation>
    <scope>NUCLEOTIDE SEQUENCE</scope>
    <source>
        <strain evidence="2">HMLAC05119</strain>
    </source>
</reference>
<protein>
    <recommendedName>
        <fullName evidence="4">DUF1774-domain-containing protein</fullName>
    </recommendedName>
</protein>
<evidence type="ECO:0000313" key="2">
    <source>
        <dbReference type="EMBL" id="KAF1913409.1"/>
    </source>
</evidence>
<keyword evidence="1" id="KW-1133">Transmembrane helix</keyword>
<feature type="transmembrane region" description="Helical" evidence="1">
    <location>
        <begin position="74"/>
        <end position="98"/>
    </location>
</feature>
<evidence type="ECO:0008006" key="4">
    <source>
        <dbReference type="Google" id="ProtNLM"/>
    </source>
</evidence>
<keyword evidence="1" id="KW-0812">Transmembrane</keyword>
<feature type="transmembrane region" description="Helical" evidence="1">
    <location>
        <begin position="225"/>
        <end position="243"/>
    </location>
</feature>
<accession>A0A6A5QDH3</accession>
<evidence type="ECO:0000256" key="1">
    <source>
        <dbReference type="SAM" id="Phobius"/>
    </source>
</evidence>
<evidence type="ECO:0000313" key="3">
    <source>
        <dbReference type="Proteomes" id="UP000800096"/>
    </source>
</evidence>
<keyword evidence="3" id="KW-1185">Reference proteome</keyword>
<feature type="transmembrane region" description="Helical" evidence="1">
    <location>
        <begin position="196"/>
        <end position="218"/>
    </location>
</feature>
<feature type="transmembrane region" description="Helical" evidence="1">
    <location>
        <begin position="136"/>
        <end position="156"/>
    </location>
</feature>
<dbReference type="Pfam" id="PF08611">
    <property type="entry name" value="DUF1774"/>
    <property type="match status" value="1"/>
</dbReference>
<feature type="transmembrane region" description="Helical" evidence="1">
    <location>
        <begin position="249"/>
        <end position="275"/>
    </location>
</feature>
<sequence>MSDSPSSSRNPFSRRTSFSSQSILLYKVTTTLSYLLLLITAIYYNFRAPHDGDTKHHHNLHNARFWEHNFSTPFAQSAIITSIYWIVVFILQLGYVAAFYSSNETYVTAAANLASHFISSNLVLFGFVHLWVRSHFVLSLLLLLVNFANLSTAYFRHSTTPRFIHIGVLTGPLAWTFVGLYWAGSVAVFQSHANAAIARIVANVFIWGWVGYAGIFLVGFKDYTIGYALSVLALATGVGQFLTKPHLLQLQWVFAFTIGGLLFVVATAVGLPGLLGRDPFPRGQIVSEDRERAPLLADD</sequence>
<dbReference type="PANTHER" id="PTHR37992">
    <property type="entry name" value="EXPRESSED PROTEIN"/>
    <property type="match status" value="1"/>
</dbReference>
<dbReference type="OrthoDB" id="3342455at2759"/>
<dbReference type="InterPro" id="IPR013920">
    <property type="entry name" value="DUF1774_fun"/>
</dbReference>
<dbReference type="Proteomes" id="UP000800096">
    <property type="component" value="Unassembled WGS sequence"/>
</dbReference>
<gene>
    <name evidence="2" type="ORF">BDU57DRAFT_522293</name>
</gene>
<dbReference type="AlphaFoldDB" id="A0A6A5QDH3"/>
<keyword evidence="1" id="KW-0472">Membrane</keyword>
<organism evidence="2 3">
    <name type="scientific">Ampelomyces quisqualis</name>
    <name type="common">Powdery mildew agent</name>
    <dbReference type="NCBI Taxonomy" id="50730"/>
    <lineage>
        <taxon>Eukaryota</taxon>
        <taxon>Fungi</taxon>
        <taxon>Dikarya</taxon>
        <taxon>Ascomycota</taxon>
        <taxon>Pezizomycotina</taxon>
        <taxon>Dothideomycetes</taxon>
        <taxon>Pleosporomycetidae</taxon>
        <taxon>Pleosporales</taxon>
        <taxon>Pleosporineae</taxon>
        <taxon>Phaeosphaeriaceae</taxon>
        <taxon>Ampelomyces</taxon>
    </lineage>
</organism>